<dbReference type="SMART" id="SM00255">
    <property type="entry name" value="TIR"/>
    <property type="match status" value="1"/>
</dbReference>
<dbReference type="PANTHER" id="PTHR32009:SF106">
    <property type="entry name" value="TIR DOMAIN-CONTAINING PROTEIN"/>
    <property type="match status" value="1"/>
</dbReference>
<feature type="domain" description="TIR" evidence="2">
    <location>
        <begin position="22"/>
        <end position="178"/>
    </location>
</feature>
<dbReference type="Pfam" id="PF01582">
    <property type="entry name" value="TIR"/>
    <property type="match status" value="1"/>
</dbReference>
<dbReference type="EMBL" id="BCLP01046360">
    <property type="protein sequence ID" value="GAU10082.1"/>
    <property type="molecule type" value="Genomic_DNA"/>
</dbReference>
<sequence>VEIALRTIMNHELQIMDLQDSFTYDVYISFRGEDTRYGFTGHLIDALNRRGIHTFTDDAMIHQGVEIGPSLVKAIKESRIAIIVFSNNYASSAWCLDDLAKIIECRRRNDLVVLPVFYDVDPSDVRHGRGSYGEALARHEVRFGDGDRVQRWRASLCETANLVGFHFRYGLPYSFIFD</sequence>
<evidence type="ECO:0000313" key="3">
    <source>
        <dbReference type="EMBL" id="GAU10082.1"/>
    </source>
</evidence>
<accession>A0A1B5Z7K2</accession>
<dbReference type="SUPFAM" id="SSF52200">
    <property type="entry name" value="Toll/Interleukin receptor TIR domain"/>
    <property type="match status" value="1"/>
</dbReference>
<dbReference type="GO" id="GO:0007165">
    <property type="term" value="P:signal transduction"/>
    <property type="evidence" value="ECO:0007669"/>
    <property type="project" value="InterPro"/>
</dbReference>
<evidence type="ECO:0000259" key="2">
    <source>
        <dbReference type="PROSITE" id="PS50104"/>
    </source>
</evidence>
<organism evidence="3 4">
    <name type="scientific">Trifolium subterraneum</name>
    <name type="common">Subterranean clover</name>
    <dbReference type="NCBI Taxonomy" id="3900"/>
    <lineage>
        <taxon>Eukaryota</taxon>
        <taxon>Viridiplantae</taxon>
        <taxon>Streptophyta</taxon>
        <taxon>Embryophyta</taxon>
        <taxon>Tracheophyta</taxon>
        <taxon>Spermatophyta</taxon>
        <taxon>Magnoliopsida</taxon>
        <taxon>eudicotyledons</taxon>
        <taxon>Gunneridae</taxon>
        <taxon>Pentapetalae</taxon>
        <taxon>rosids</taxon>
        <taxon>fabids</taxon>
        <taxon>Fabales</taxon>
        <taxon>Fabaceae</taxon>
        <taxon>Papilionoideae</taxon>
        <taxon>50 kb inversion clade</taxon>
        <taxon>NPAAA clade</taxon>
        <taxon>Hologalegina</taxon>
        <taxon>IRL clade</taxon>
        <taxon>Trifolieae</taxon>
        <taxon>Trifolium</taxon>
    </lineage>
</organism>
<feature type="non-terminal residue" evidence="3">
    <location>
        <position position="1"/>
    </location>
</feature>
<dbReference type="Proteomes" id="UP000242715">
    <property type="component" value="Unassembled WGS sequence"/>
</dbReference>
<gene>
    <name evidence="3" type="ORF">TSUD_422270</name>
</gene>
<dbReference type="InterPro" id="IPR035897">
    <property type="entry name" value="Toll_tir_struct_dom_sf"/>
</dbReference>
<dbReference type="Gene3D" id="3.40.50.10140">
    <property type="entry name" value="Toll/interleukin-1 receptor homology (TIR) domain"/>
    <property type="match status" value="1"/>
</dbReference>
<proteinExistence type="predicted"/>
<dbReference type="AlphaFoldDB" id="A0A1B5Z7K2"/>
<evidence type="ECO:0000313" key="4">
    <source>
        <dbReference type="Proteomes" id="UP000242715"/>
    </source>
</evidence>
<dbReference type="PANTHER" id="PTHR32009">
    <property type="entry name" value="TMV RESISTANCE PROTEIN N-LIKE"/>
    <property type="match status" value="1"/>
</dbReference>
<dbReference type="FunFam" id="3.40.50.10140:FF:000007">
    <property type="entry name" value="Disease resistance protein (TIR-NBS-LRR class)"/>
    <property type="match status" value="1"/>
</dbReference>
<dbReference type="OrthoDB" id="6160824at2759"/>
<evidence type="ECO:0000256" key="1">
    <source>
        <dbReference type="ARBA" id="ARBA00023027"/>
    </source>
</evidence>
<dbReference type="InterPro" id="IPR000157">
    <property type="entry name" value="TIR_dom"/>
</dbReference>
<keyword evidence="1" id="KW-0520">NAD</keyword>
<keyword evidence="4" id="KW-1185">Reference proteome</keyword>
<reference evidence="4" key="1">
    <citation type="journal article" date="2017" name="Front. Plant Sci.">
        <title>Climate Clever Clovers: New Paradigm to Reduce the Environmental Footprint of Ruminants by Breeding Low Methanogenic Forages Utilizing Haplotype Variation.</title>
        <authorList>
            <person name="Kaur P."/>
            <person name="Appels R."/>
            <person name="Bayer P.E."/>
            <person name="Keeble-Gagnere G."/>
            <person name="Wang J."/>
            <person name="Hirakawa H."/>
            <person name="Shirasawa K."/>
            <person name="Vercoe P."/>
            <person name="Stefanova K."/>
            <person name="Durmic Z."/>
            <person name="Nichols P."/>
            <person name="Revell C."/>
            <person name="Isobe S.N."/>
            <person name="Edwards D."/>
            <person name="Erskine W."/>
        </authorList>
    </citation>
    <scope>NUCLEOTIDE SEQUENCE [LARGE SCALE GENOMIC DNA]</scope>
    <source>
        <strain evidence="4">cv. Daliak</strain>
    </source>
</reference>
<dbReference type="PROSITE" id="PS50104">
    <property type="entry name" value="TIR"/>
    <property type="match status" value="1"/>
</dbReference>
<name>A0A1B5Z7K2_TRISU</name>
<protein>
    <recommendedName>
        <fullName evidence="2">TIR domain-containing protein</fullName>
    </recommendedName>
</protein>
<comment type="caution">
    <text evidence="3">The sequence shown here is derived from an EMBL/GenBank/DDBJ whole genome shotgun (WGS) entry which is preliminary data.</text>
</comment>